<keyword evidence="7 11" id="KW-0443">Lipid metabolism</keyword>
<keyword evidence="1 11" id="KW-1003">Cell membrane</keyword>
<dbReference type="Pfam" id="PF01864">
    <property type="entry name" value="CarS-like"/>
    <property type="match status" value="1"/>
</dbReference>
<comment type="function">
    <text evidence="11">Catalyzes the formation of CDP-2,3-bis-(O-geranylgeranyl)-sn-glycerol (CDP-archaeol) from 2,3-bis-(O-geranylgeranyl)-sn-glycerol 1-phosphate (DGGGP) and CTP. This reaction is the third ether-bond-formation step in the biosynthesis of archaeal membrane lipids.</text>
</comment>
<dbReference type="GO" id="GO:0046474">
    <property type="term" value="P:glycerophospholipid biosynthetic process"/>
    <property type="evidence" value="ECO:0007669"/>
    <property type="project" value="UniProtKB-UniRule"/>
</dbReference>
<dbReference type="NCBIfam" id="NF003114">
    <property type="entry name" value="PRK04032.1"/>
    <property type="match status" value="1"/>
</dbReference>
<proteinExistence type="inferred from homology"/>
<comment type="cofactor">
    <cofactor evidence="11">
        <name>Mg(2+)</name>
        <dbReference type="ChEBI" id="CHEBI:18420"/>
    </cofactor>
</comment>
<comment type="similarity">
    <text evidence="11">Belongs to the CDP-archaeol synthase family.</text>
</comment>
<dbReference type="STRING" id="1236689.MMALV_02110"/>
<evidence type="ECO:0000256" key="9">
    <source>
        <dbReference type="ARBA" id="ARBA00023209"/>
    </source>
</evidence>
<keyword evidence="2 11" id="KW-0444">Lipid biosynthesis</keyword>
<feature type="transmembrane region" description="Helical" evidence="11">
    <location>
        <begin position="94"/>
        <end position="114"/>
    </location>
</feature>
<dbReference type="GeneID" id="41321010"/>
<keyword evidence="8 11" id="KW-0472">Membrane</keyword>
<dbReference type="PANTHER" id="PTHR39650:SF1">
    <property type="entry name" value="CDP-ARCHAEOL SYNTHASE"/>
    <property type="match status" value="1"/>
</dbReference>
<dbReference type="AlphaFoldDB" id="M9SHC5"/>
<protein>
    <recommendedName>
        <fullName evidence="11">CDP-archaeol synthase</fullName>
        <ecNumber evidence="11">2.7.7.67</ecNumber>
    </recommendedName>
    <alternativeName>
        <fullName evidence="11">CDP-2,3-bis-(O-geranylgeranyl)-sn-glycerol synthase</fullName>
    </alternativeName>
</protein>
<sequence>MDALDVIVIMLTGFWLFLPAMLPNSAAVVFGGGTKMDFGRSWRGKRIFGDGKSWRGFFGGAFSGIALGLIQIGIAALCGSDSDYWGFGDFYGNIGVLATLSFGAVLGDLCGAFIKRRLGLERGAKAPVLDQYDFVIGAMCLTALFFPDWVYAHYIEGWHIAALIFLIVVMFAIHRSVNIVGYRMGLKKEPW</sequence>
<comment type="pathway">
    <text evidence="11">Membrane lipid metabolism; glycerophospholipid metabolism.</text>
</comment>
<feature type="transmembrane region" description="Helical" evidence="11">
    <location>
        <begin position="54"/>
        <end position="74"/>
    </location>
</feature>
<keyword evidence="3 11" id="KW-0808">Transferase</keyword>
<keyword evidence="9 11" id="KW-0594">Phospholipid biosynthesis</keyword>
<dbReference type="GO" id="GO:0043338">
    <property type="term" value="F:CDP-2,3-bis-(O-geranylgeranyl)-sn-glycerol synthase activity"/>
    <property type="evidence" value="ECO:0007669"/>
    <property type="project" value="UniProtKB-EC"/>
</dbReference>
<evidence type="ECO:0000256" key="7">
    <source>
        <dbReference type="ARBA" id="ARBA00023098"/>
    </source>
</evidence>
<dbReference type="Proteomes" id="UP000012672">
    <property type="component" value="Chromosome"/>
</dbReference>
<dbReference type="eggNOG" id="arCOG04106">
    <property type="taxonomic scope" value="Archaea"/>
</dbReference>
<dbReference type="RefSeq" id="WP_015504116.1">
    <property type="nucleotide sequence ID" value="NC_020913.1"/>
</dbReference>
<dbReference type="GO" id="GO:0005886">
    <property type="term" value="C:plasma membrane"/>
    <property type="evidence" value="ECO:0007669"/>
    <property type="project" value="UniProtKB-SubCell"/>
</dbReference>
<accession>M9SHC5</accession>
<dbReference type="EC" id="2.7.7.67" evidence="11"/>
<keyword evidence="5 11" id="KW-0460">Magnesium</keyword>
<dbReference type="InterPro" id="IPR002726">
    <property type="entry name" value="CarS_archaea"/>
</dbReference>
<evidence type="ECO:0000256" key="4">
    <source>
        <dbReference type="ARBA" id="ARBA00022692"/>
    </source>
</evidence>
<dbReference type="HAMAP" id="MF_01117">
    <property type="entry name" value="CDP_archaeol_synth"/>
    <property type="match status" value="1"/>
</dbReference>
<dbReference type="PANTHER" id="PTHR39650">
    <property type="entry name" value="CDP-ARCHAEOL SYNTHASE"/>
    <property type="match status" value="1"/>
</dbReference>
<gene>
    <name evidence="11" type="primary">carS</name>
    <name evidence="12" type="ORF">MMALV_02110</name>
</gene>
<evidence type="ECO:0000256" key="11">
    <source>
        <dbReference type="HAMAP-Rule" id="MF_01117"/>
    </source>
</evidence>
<name>M9SHC5_METAX</name>
<feature type="transmembrane region" description="Helical" evidence="11">
    <location>
        <begin position="6"/>
        <end position="33"/>
    </location>
</feature>
<keyword evidence="13" id="KW-1185">Reference proteome</keyword>
<evidence type="ECO:0000256" key="10">
    <source>
        <dbReference type="ARBA" id="ARBA00023264"/>
    </source>
</evidence>
<dbReference type="EMBL" id="CP004049">
    <property type="protein sequence ID" value="AGI84967.1"/>
    <property type="molecule type" value="Genomic_DNA"/>
</dbReference>
<evidence type="ECO:0000313" key="13">
    <source>
        <dbReference type="Proteomes" id="UP000012672"/>
    </source>
</evidence>
<evidence type="ECO:0000256" key="5">
    <source>
        <dbReference type="ARBA" id="ARBA00022842"/>
    </source>
</evidence>
<evidence type="ECO:0000256" key="6">
    <source>
        <dbReference type="ARBA" id="ARBA00022989"/>
    </source>
</evidence>
<feature type="transmembrane region" description="Helical" evidence="11">
    <location>
        <begin position="134"/>
        <end position="152"/>
    </location>
</feature>
<keyword evidence="10 11" id="KW-1208">Phospholipid metabolism</keyword>
<comment type="catalytic activity">
    <reaction evidence="11">
        <text>2,3-bis-O-(geranylgeranyl)-sn-glycerol 1-phosphate + CTP + H(+) = CDP-2,3-bis-O-(geranylgeranyl)-sn-glycerol + diphosphate</text>
        <dbReference type="Rhea" id="RHEA:25690"/>
        <dbReference type="ChEBI" id="CHEBI:15378"/>
        <dbReference type="ChEBI" id="CHEBI:33019"/>
        <dbReference type="ChEBI" id="CHEBI:37563"/>
        <dbReference type="ChEBI" id="CHEBI:58837"/>
        <dbReference type="ChEBI" id="CHEBI:58838"/>
        <dbReference type="EC" id="2.7.7.67"/>
    </reaction>
</comment>
<evidence type="ECO:0000256" key="1">
    <source>
        <dbReference type="ARBA" id="ARBA00022475"/>
    </source>
</evidence>
<dbReference type="KEGG" id="max:MMALV_02110"/>
<evidence type="ECO:0000313" key="12">
    <source>
        <dbReference type="EMBL" id="AGI84967.1"/>
    </source>
</evidence>
<reference evidence="12 13" key="1">
    <citation type="journal article" date="2012" name="J. Bacteriol.">
        <title>Genome sequence of 'Candidatus Methanomethylophilus alvus' Mx1201, a methanogenic archaeon from the human gut belonging to a seventh order of methanogens.</title>
        <authorList>
            <person name="Borrel G."/>
            <person name="Harris H.M."/>
            <person name="Tottey W."/>
            <person name="Mihajlovski A."/>
            <person name="Parisot N."/>
            <person name="Peyretaillade E."/>
            <person name="Peyret P."/>
            <person name="Gribaldo S."/>
            <person name="O'Toole P.W."/>
            <person name="Brugere J.F."/>
        </authorList>
    </citation>
    <scope>NUCLEOTIDE SEQUENCE [LARGE SCALE GENOMIC DNA]</scope>
    <source>
        <strain evidence="12 13">Mx1201</strain>
    </source>
</reference>
<comment type="subcellular location">
    <subcellularLocation>
        <location evidence="11">Cell membrane</location>
        <topology evidence="11">Multi-pass membrane protein</topology>
    </subcellularLocation>
</comment>
<feature type="transmembrane region" description="Helical" evidence="11">
    <location>
        <begin position="158"/>
        <end position="177"/>
    </location>
</feature>
<evidence type="ECO:0000256" key="2">
    <source>
        <dbReference type="ARBA" id="ARBA00022516"/>
    </source>
</evidence>
<evidence type="ECO:0000256" key="8">
    <source>
        <dbReference type="ARBA" id="ARBA00023136"/>
    </source>
</evidence>
<organism evidence="12 13">
    <name type="scientific">Methanomethylophilus alvi (strain Mx1201)</name>
    <dbReference type="NCBI Taxonomy" id="1236689"/>
    <lineage>
        <taxon>Archaea</taxon>
        <taxon>Methanobacteriati</taxon>
        <taxon>Thermoplasmatota</taxon>
        <taxon>Thermoplasmata</taxon>
        <taxon>Methanomassiliicoccales</taxon>
        <taxon>Methanomethylophilaceae</taxon>
        <taxon>Methanomethylophilus</taxon>
    </lineage>
</organism>
<dbReference type="InParanoid" id="M9SHC5"/>
<dbReference type="InterPro" id="IPR032690">
    <property type="entry name" value="CarS"/>
</dbReference>
<dbReference type="UniPathway" id="UPA00940"/>
<evidence type="ECO:0000256" key="3">
    <source>
        <dbReference type="ARBA" id="ARBA00022679"/>
    </source>
</evidence>
<keyword evidence="4 11" id="KW-0812">Transmembrane</keyword>
<dbReference type="HOGENOM" id="CLU_105710_0_0_2"/>
<keyword evidence="6 11" id="KW-1133">Transmembrane helix</keyword>